<protein>
    <submittedName>
        <fullName evidence="2">Uncharacterized protein</fullName>
    </submittedName>
</protein>
<dbReference type="EMBL" id="BKCJ011238582">
    <property type="protein sequence ID" value="GFD08456.1"/>
    <property type="molecule type" value="Genomic_DNA"/>
</dbReference>
<feature type="region of interest" description="Disordered" evidence="1">
    <location>
        <begin position="1"/>
        <end position="41"/>
    </location>
</feature>
<comment type="caution">
    <text evidence="2">The sequence shown here is derived from an EMBL/GenBank/DDBJ whole genome shotgun (WGS) entry which is preliminary data.</text>
</comment>
<feature type="compositionally biased region" description="Basic residues" evidence="1">
    <location>
        <begin position="1"/>
        <end position="13"/>
    </location>
</feature>
<accession>A0A699TH92</accession>
<gene>
    <name evidence="2" type="ORF">Tci_880425</name>
</gene>
<proteinExistence type="predicted"/>
<organism evidence="2">
    <name type="scientific">Tanacetum cinerariifolium</name>
    <name type="common">Dalmatian daisy</name>
    <name type="synonym">Chrysanthemum cinerariifolium</name>
    <dbReference type="NCBI Taxonomy" id="118510"/>
    <lineage>
        <taxon>Eukaryota</taxon>
        <taxon>Viridiplantae</taxon>
        <taxon>Streptophyta</taxon>
        <taxon>Embryophyta</taxon>
        <taxon>Tracheophyta</taxon>
        <taxon>Spermatophyta</taxon>
        <taxon>Magnoliopsida</taxon>
        <taxon>eudicotyledons</taxon>
        <taxon>Gunneridae</taxon>
        <taxon>Pentapetalae</taxon>
        <taxon>asterids</taxon>
        <taxon>campanulids</taxon>
        <taxon>Asterales</taxon>
        <taxon>Asteraceae</taxon>
        <taxon>Asteroideae</taxon>
        <taxon>Anthemideae</taxon>
        <taxon>Anthemidinae</taxon>
        <taxon>Tanacetum</taxon>
    </lineage>
</organism>
<reference evidence="2" key="1">
    <citation type="journal article" date="2019" name="Sci. Rep.">
        <title>Draft genome of Tanacetum cinerariifolium, the natural source of mosquito coil.</title>
        <authorList>
            <person name="Yamashiro T."/>
            <person name="Shiraishi A."/>
            <person name="Satake H."/>
            <person name="Nakayama K."/>
        </authorList>
    </citation>
    <scope>NUCLEOTIDE SEQUENCE</scope>
</reference>
<feature type="compositionally biased region" description="Basic and acidic residues" evidence="1">
    <location>
        <begin position="89"/>
        <end position="98"/>
    </location>
</feature>
<feature type="non-terminal residue" evidence="2">
    <location>
        <position position="1"/>
    </location>
</feature>
<name>A0A699TH92_TANCI</name>
<dbReference type="AlphaFoldDB" id="A0A699TH92"/>
<evidence type="ECO:0000313" key="2">
    <source>
        <dbReference type="EMBL" id="GFD08456.1"/>
    </source>
</evidence>
<feature type="non-terminal residue" evidence="2">
    <location>
        <position position="165"/>
    </location>
</feature>
<evidence type="ECO:0000256" key="1">
    <source>
        <dbReference type="SAM" id="MobiDB-lite"/>
    </source>
</evidence>
<sequence length="165" mass="18481">PTQKGKRVKRPAKKATTVPTTGVIIKDTPDKSVSKNKSPAKIGRGKGIELLSDAALLEEAQLRETQRKSKQKTHKLQASGLNEEYVYTQEKDKSVDEEKMFEEEDDDVVKELYEDLNITQGLRDTDMTNAEKGGEDQENASYVSGFVQEKEDAHVTLTSIHDKTE</sequence>
<feature type="region of interest" description="Disordered" evidence="1">
    <location>
        <begin position="64"/>
        <end position="105"/>
    </location>
</feature>